<organism evidence="11 12">
    <name type="scientific">Hymenobacter aranciens</name>
    <dbReference type="NCBI Taxonomy" id="3063996"/>
    <lineage>
        <taxon>Bacteria</taxon>
        <taxon>Pseudomonadati</taxon>
        <taxon>Bacteroidota</taxon>
        <taxon>Cytophagia</taxon>
        <taxon>Cytophagales</taxon>
        <taxon>Hymenobacteraceae</taxon>
        <taxon>Hymenobacter</taxon>
    </lineage>
</organism>
<dbReference type="InterPro" id="IPR037673">
    <property type="entry name" value="MSC/AndL"/>
</dbReference>
<dbReference type="NCBIfam" id="NF010557">
    <property type="entry name" value="PRK13952.1"/>
    <property type="match status" value="1"/>
</dbReference>
<dbReference type="HAMAP" id="MF_00115">
    <property type="entry name" value="MscL"/>
    <property type="match status" value="1"/>
</dbReference>
<comment type="subcellular location">
    <subcellularLocation>
        <location evidence="1 10">Cell membrane</location>
        <topology evidence="1 10">Multi-pass membrane protein</topology>
    </subcellularLocation>
</comment>
<dbReference type="PRINTS" id="PR01264">
    <property type="entry name" value="MECHCHANNEL"/>
</dbReference>
<evidence type="ECO:0000256" key="7">
    <source>
        <dbReference type="ARBA" id="ARBA00023065"/>
    </source>
</evidence>
<dbReference type="RefSeq" id="WP_305006445.1">
    <property type="nucleotide sequence ID" value="NZ_JAUQSY010000006.1"/>
</dbReference>
<keyword evidence="4 10" id="KW-1003">Cell membrane</keyword>
<evidence type="ECO:0000313" key="11">
    <source>
        <dbReference type="EMBL" id="MDO7875126.1"/>
    </source>
</evidence>
<comment type="subunit">
    <text evidence="10">Homopentamer.</text>
</comment>
<dbReference type="NCBIfam" id="TIGR00220">
    <property type="entry name" value="mscL"/>
    <property type="match status" value="1"/>
</dbReference>
<name>A0ABT9BEN4_9BACT</name>
<evidence type="ECO:0000256" key="5">
    <source>
        <dbReference type="ARBA" id="ARBA00022692"/>
    </source>
</evidence>
<evidence type="ECO:0000256" key="2">
    <source>
        <dbReference type="ARBA" id="ARBA00007254"/>
    </source>
</evidence>
<evidence type="ECO:0000313" key="12">
    <source>
        <dbReference type="Proteomes" id="UP001176429"/>
    </source>
</evidence>
<keyword evidence="6 10" id="KW-1133">Transmembrane helix</keyword>
<dbReference type="EMBL" id="JAUQSY010000006">
    <property type="protein sequence ID" value="MDO7875126.1"/>
    <property type="molecule type" value="Genomic_DNA"/>
</dbReference>
<protein>
    <recommendedName>
        <fullName evidence="10">Large-conductance mechanosensitive channel</fullName>
    </recommendedName>
</protein>
<dbReference type="Gene3D" id="1.10.1200.120">
    <property type="entry name" value="Large-conductance mechanosensitive channel, MscL, domain 1"/>
    <property type="match status" value="1"/>
</dbReference>
<evidence type="ECO:0000256" key="9">
    <source>
        <dbReference type="ARBA" id="ARBA00023303"/>
    </source>
</evidence>
<keyword evidence="12" id="KW-1185">Reference proteome</keyword>
<comment type="caution">
    <text evidence="11">The sequence shown here is derived from an EMBL/GenBank/DDBJ whole genome shotgun (WGS) entry which is preliminary data.</text>
</comment>
<evidence type="ECO:0000256" key="1">
    <source>
        <dbReference type="ARBA" id="ARBA00004651"/>
    </source>
</evidence>
<accession>A0ABT9BEN4</accession>
<keyword evidence="8 10" id="KW-0472">Membrane</keyword>
<keyword evidence="5 10" id="KW-0812">Transmembrane</keyword>
<dbReference type="NCBIfam" id="NF001843">
    <property type="entry name" value="PRK00567.1-4"/>
    <property type="match status" value="1"/>
</dbReference>
<gene>
    <name evidence="10 11" type="primary">mscL</name>
    <name evidence="11" type="ORF">Q5H93_10320</name>
</gene>
<feature type="transmembrane region" description="Helical" evidence="10">
    <location>
        <begin position="16"/>
        <end position="33"/>
    </location>
</feature>
<dbReference type="InterPro" id="IPR019823">
    <property type="entry name" value="Mechanosensitive_channel_CS"/>
</dbReference>
<evidence type="ECO:0000256" key="4">
    <source>
        <dbReference type="ARBA" id="ARBA00022475"/>
    </source>
</evidence>
<dbReference type="Proteomes" id="UP001176429">
    <property type="component" value="Unassembled WGS sequence"/>
</dbReference>
<keyword evidence="3 10" id="KW-0813">Transport</keyword>
<evidence type="ECO:0000256" key="10">
    <source>
        <dbReference type="HAMAP-Rule" id="MF_00115"/>
    </source>
</evidence>
<dbReference type="PROSITE" id="PS01327">
    <property type="entry name" value="MSCL"/>
    <property type="match status" value="1"/>
</dbReference>
<comment type="similarity">
    <text evidence="2 10">Belongs to the MscL family.</text>
</comment>
<evidence type="ECO:0000256" key="3">
    <source>
        <dbReference type="ARBA" id="ARBA00022448"/>
    </source>
</evidence>
<feature type="transmembrane region" description="Helical" evidence="10">
    <location>
        <begin position="79"/>
        <end position="103"/>
    </location>
</feature>
<keyword evidence="7 10" id="KW-0406">Ion transport</keyword>
<evidence type="ECO:0000256" key="8">
    <source>
        <dbReference type="ARBA" id="ARBA00023136"/>
    </source>
</evidence>
<comment type="function">
    <text evidence="10">Channel that opens in response to stretch forces in the membrane lipid bilayer. May participate in the regulation of osmotic pressure changes within the cell.</text>
</comment>
<dbReference type="SUPFAM" id="SSF81330">
    <property type="entry name" value="Gated mechanosensitive channel"/>
    <property type="match status" value="1"/>
</dbReference>
<proteinExistence type="inferred from homology"/>
<dbReference type="Pfam" id="PF01741">
    <property type="entry name" value="MscL"/>
    <property type="match status" value="1"/>
</dbReference>
<dbReference type="InterPro" id="IPR001185">
    <property type="entry name" value="MS_channel"/>
</dbReference>
<evidence type="ECO:0000256" key="6">
    <source>
        <dbReference type="ARBA" id="ARBA00022989"/>
    </source>
</evidence>
<sequence length="143" mass="15497">MGFVSEFKEFISKGNVVDLAVGVIIGAAFSGIVKSLTDDIIMPVLGVFTKGIDFKNLFVTLDGKHYETLEEAKTAGSAAIAYGNFINAVIYFLIIAFVIFWVVKLANRFKKPAPSPAAPAAPVITKEQELLMEIRDALRTGRA</sequence>
<reference evidence="11" key="1">
    <citation type="submission" date="2023-07" db="EMBL/GenBank/DDBJ databases">
        <authorList>
            <person name="Kim M.K."/>
        </authorList>
    </citation>
    <scope>NUCLEOTIDE SEQUENCE</scope>
    <source>
        <strain evidence="11">ASUV-10-1</strain>
    </source>
</reference>
<dbReference type="PANTHER" id="PTHR30266">
    <property type="entry name" value="MECHANOSENSITIVE CHANNEL MSCL"/>
    <property type="match status" value="1"/>
</dbReference>
<keyword evidence="9 10" id="KW-0407">Ion channel</keyword>
<dbReference type="InterPro" id="IPR036019">
    <property type="entry name" value="MscL_channel"/>
</dbReference>
<dbReference type="PANTHER" id="PTHR30266:SF2">
    <property type="entry name" value="LARGE-CONDUCTANCE MECHANOSENSITIVE CHANNEL"/>
    <property type="match status" value="1"/>
</dbReference>